<dbReference type="InterPro" id="IPR050896">
    <property type="entry name" value="Mito_lipid_metab_GTPase"/>
</dbReference>
<reference evidence="3 4" key="1">
    <citation type="submission" date="2015-04" db="EMBL/GenBank/DDBJ databases">
        <title>Complete Genome Sequence of Kosmotoga pacifica SLHLJ1.</title>
        <authorList>
            <person name="Jiang L.J."/>
            <person name="Shao Z.Z."/>
            <person name="Jebbar M."/>
        </authorList>
    </citation>
    <scope>NUCLEOTIDE SEQUENCE [LARGE SCALE GENOMIC DNA]</scope>
    <source>
        <strain evidence="3 4">SLHLJ1</strain>
    </source>
</reference>
<name>A0A0G2ZD90_9BACT</name>
<dbReference type="Pfam" id="PF21516">
    <property type="entry name" value="YqeH-like_C"/>
    <property type="match status" value="1"/>
</dbReference>
<evidence type="ECO:0000313" key="4">
    <source>
        <dbReference type="Proteomes" id="UP000035159"/>
    </source>
</evidence>
<dbReference type="PANTHER" id="PTHR46434">
    <property type="entry name" value="GENETIC INTERACTOR OF PROHIBITINS 3, MITOCHONDRIAL"/>
    <property type="match status" value="1"/>
</dbReference>
<dbReference type="RefSeq" id="WP_047755171.1">
    <property type="nucleotide sequence ID" value="NZ_CAJUHA010000001.1"/>
</dbReference>
<sequence length="370" mass="42201">MKCKGCGIEIQTTAENEPGYIPVEVLERRLVEGKEVYCKRCFSLKHYGKLIDGFDFDHSLELLRRYLNLAPNVLYIIDIFDFEGTFRKEIVELLKDHQVFYLVNKVDLIPEEITPMEIKRWVKDRFKVQSTRIRLMSAKKRRGVASLLKFLKGKRSRKFLTIGVTNVGKSSVLNALADRDTLTISRFPGTTLKAIEFRNREHGLTFIDTPGIITKDRVTDLLDAVCQSRVLPEKKLMVHTIKVKKKPRTVFLGGFVRIDAETGELPGPIFHVITSENVTVHETNPETANIKWSLWFGSLLQPPCTQQSVDEYGMRKKKLKLVTGQEVAIKGLGWINVARGPLEITISYPANTEPVVRKGLVGPLKFKYKN</sequence>
<dbReference type="PATRIC" id="fig|1330330.3.peg.1953"/>
<dbReference type="Gene3D" id="3.40.50.300">
    <property type="entry name" value="P-loop containing nucleotide triphosphate hydrolases"/>
    <property type="match status" value="1"/>
</dbReference>
<dbReference type="EMBL" id="CP011232">
    <property type="protein sequence ID" value="AKI98036.1"/>
    <property type="molecule type" value="Genomic_DNA"/>
</dbReference>
<evidence type="ECO:0000259" key="1">
    <source>
        <dbReference type="Pfam" id="PF01926"/>
    </source>
</evidence>
<feature type="domain" description="NOA1/YqeH-like C-terminal" evidence="2">
    <location>
        <begin position="270"/>
        <end position="360"/>
    </location>
</feature>
<evidence type="ECO:0000313" key="3">
    <source>
        <dbReference type="EMBL" id="AKI98036.1"/>
    </source>
</evidence>
<dbReference type="Pfam" id="PF01926">
    <property type="entry name" value="MMR_HSR1"/>
    <property type="match status" value="1"/>
</dbReference>
<evidence type="ECO:0000259" key="2">
    <source>
        <dbReference type="Pfam" id="PF21516"/>
    </source>
</evidence>
<organism evidence="3 4">
    <name type="scientific">Kosmotoga pacifica</name>
    <dbReference type="NCBI Taxonomy" id="1330330"/>
    <lineage>
        <taxon>Bacteria</taxon>
        <taxon>Thermotogati</taxon>
        <taxon>Thermotogota</taxon>
        <taxon>Thermotogae</taxon>
        <taxon>Kosmotogales</taxon>
        <taxon>Kosmotogaceae</taxon>
        <taxon>Kosmotoga</taxon>
    </lineage>
</organism>
<dbReference type="InterPro" id="IPR027417">
    <property type="entry name" value="P-loop_NTPase"/>
</dbReference>
<dbReference type="PANTHER" id="PTHR46434:SF1">
    <property type="entry name" value="GENETIC INTERACTOR OF PROHIBITINS 3, MITOCHONDRIAL"/>
    <property type="match status" value="1"/>
</dbReference>
<dbReference type="SUPFAM" id="SSF52540">
    <property type="entry name" value="P-loop containing nucleoside triphosphate hydrolases"/>
    <property type="match status" value="1"/>
</dbReference>
<accession>A0A0G2ZD90</accession>
<keyword evidence="4" id="KW-1185">Reference proteome</keyword>
<dbReference type="Proteomes" id="UP000035159">
    <property type="component" value="Chromosome"/>
</dbReference>
<protein>
    <submittedName>
        <fullName evidence="3">Uncharacterized protein</fullName>
    </submittedName>
</protein>
<dbReference type="GO" id="GO:0005525">
    <property type="term" value="F:GTP binding"/>
    <property type="evidence" value="ECO:0007669"/>
    <property type="project" value="InterPro"/>
</dbReference>
<dbReference type="KEGG" id="kpf:IX53_09585"/>
<proteinExistence type="predicted"/>
<dbReference type="AlphaFoldDB" id="A0A0G2ZD90"/>
<dbReference type="CDD" id="cd01855">
    <property type="entry name" value="YqeH"/>
    <property type="match status" value="1"/>
</dbReference>
<feature type="domain" description="G" evidence="1">
    <location>
        <begin position="160"/>
        <end position="243"/>
    </location>
</feature>
<dbReference type="InterPro" id="IPR048422">
    <property type="entry name" value="NOA1/YqeH-like_C"/>
</dbReference>
<dbReference type="STRING" id="1330330.IX53_09585"/>
<gene>
    <name evidence="3" type="ORF">IX53_09585</name>
</gene>
<dbReference type="InterPro" id="IPR006073">
    <property type="entry name" value="GTP-bd"/>
</dbReference>